<keyword evidence="5 7" id="KW-0804">Transcription</keyword>
<evidence type="ECO:0000256" key="7">
    <source>
        <dbReference type="RuleBase" id="RU367076"/>
    </source>
</evidence>
<dbReference type="FunFam" id="1.10.10.10:FF:000420">
    <property type="entry name" value="RNA polymerase III subunit, putative"/>
    <property type="match status" value="1"/>
</dbReference>
<evidence type="ECO:0000313" key="12">
    <source>
        <dbReference type="EMBL" id="GMN44598.1"/>
    </source>
</evidence>
<dbReference type="FunFam" id="1.10.10.10:FF:000218">
    <property type="entry name" value="DNA-directed RNA polymerase III subunit RPC3"/>
    <property type="match status" value="1"/>
</dbReference>
<comment type="similarity">
    <text evidence="2 7">Belongs to the eukaryotic RPC3/POLR3C RNA polymerase subunit family.</text>
</comment>
<feature type="domain" description="DNA-directed RNA polymerase III subunit RPC3 winged-helix" evidence="11">
    <location>
        <begin position="312"/>
        <end position="372"/>
    </location>
</feature>
<evidence type="ECO:0000313" key="13">
    <source>
        <dbReference type="Proteomes" id="UP001187192"/>
    </source>
</evidence>
<dbReference type="PANTHER" id="PTHR12949">
    <property type="entry name" value="RNA POLYMERASE III DNA DIRECTED -RELATED"/>
    <property type="match status" value="1"/>
</dbReference>
<evidence type="ECO:0000256" key="5">
    <source>
        <dbReference type="ARBA" id="ARBA00023163"/>
    </source>
</evidence>
<dbReference type="PANTHER" id="PTHR12949:SF0">
    <property type="entry name" value="DNA-DIRECTED RNA POLYMERASE III SUBUNIT RPC3"/>
    <property type="match status" value="1"/>
</dbReference>
<proteinExistence type="inferred from homology"/>
<dbReference type="Pfam" id="PF22536">
    <property type="entry name" value="WHD_POLR3C"/>
    <property type="match status" value="1"/>
</dbReference>
<feature type="region of interest" description="Disordered" evidence="8">
    <location>
        <begin position="120"/>
        <end position="142"/>
    </location>
</feature>
<dbReference type="Pfam" id="PF05645">
    <property type="entry name" value="RNA_pol_Rpc82"/>
    <property type="match status" value="1"/>
</dbReference>
<evidence type="ECO:0000259" key="10">
    <source>
        <dbReference type="Pfam" id="PF08221"/>
    </source>
</evidence>
<dbReference type="InterPro" id="IPR036388">
    <property type="entry name" value="WH-like_DNA-bd_sf"/>
</dbReference>
<evidence type="ECO:0000256" key="1">
    <source>
        <dbReference type="ARBA" id="ARBA00004123"/>
    </source>
</evidence>
<evidence type="ECO:0000256" key="6">
    <source>
        <dbReference type="ARBA" id="ARBA00023242"/>
    </source>
</evidence>
<name>A0AA87ZYE5_FICCA</name>
<keyword evidence="4 7" id="KW-0240">DNA-directed RNA polymerase</keyword>
<comment type="function">
    <text evidence="7">DNA-dependent RNA polymerase catalyzes the transcription of DNA into RNA using the four ribonucleoside triphosphates as substrates. Specific core component of RNA polymerase III which synthesizes small RNAs, such as 5S rRNA and tRNAs.</text>
</comment>
<dbReference type="InterPro" id="IPR008806">
    <property type="entry name" value="RNA_pol_III_Rpc82_C"/>
</dbReference>
<evidence type="ECO:0000256" key="3">
    <source>
        <dbReference type="ARBA" id="ARBA00016689"/>
    </source>
</evidence>
<dbReference type="InterPro" id="IPR039748">
    <property type="entry name" value="RPC3"/>
</dbReference>
<evidence type="ECO:0000256" key="8">
    <source>
        <dbReference type="SAM" id="MobiDB-lite"/>
    </source>
</evidence>
<evidence type="ECO:0000256" key="2">
    <source>
        <dbReference type="ARBA" id="ARBA00007206"/>
    </source>
</evidence>
<dbReference type="InterPro" id="IPR013197">
    <property type="entry name" value="RNA_pol_III_RPC82-rel_HTH"/>
</dbReference>
<feature type="domain" description="RNA polymerase III subunit RPC82-related helix-turn-helix" evidence="10">
    <location>
        <begin position="8"/>
        <end position="64"/>
    </location>
</feature>
<evidence type="ECO:0000259" key="9">
    <source>
        <dbReference type="Pfam" id="PF05645"/>
    </source>
</evidence>
<accession>A0AA87ZYE5</accession>
<dbReference type="GO" id="GO:0003697">
    <property type="term" value="F:single-stranded DNA binding"/>
    <property type="evidence" value="ECO:0007669"/>
    <property type="project" value="UniProtKB-UniRule"/>
</dbReference>
<comment type="subcellular location">
    <subcellularLocation>
        <location evidence="1 7">Nucleus</location>
    </subcellularLocation>
</comment>
<keyword evidence="6 7" id="KW-0539">Nucleus</keyword>
<reference evidence="12" key="1">
    <citation type="submission" date="2023-07" db="EMBL/GenBank/DDBJ databases">
        <title>draft genome sequence of fig (Ficus carica).</title>
        <authorList>
            <person name="Takahashi T."/>
            <person name="Nishimura K."/>
        </authorList>
    </citation>
    <scope>NUCLEOTIDE SEQUENCE</scope>
</reference>
<organism evidence="12 13">
    <name type="scientific">Ficus carica</name>
    <name type="common">Common fig</name>
    <dbReference type="NCBI Taxonomy" id="3494"/>
    <lineage>
        <taxon>Eukaryota</taxon>
        <taxon>Viridiplantae</taxon>
        <taxon>Streptophyta</taxon>
        <taxon>Embryophyta</taxon>
        <taxon>Tracheophyta</taxon>
        <taxon>Spermatophyta</taxon>
        <taxon>Magnoliopsida</taxon>
        <taxon>eudicotyledons</taxon>
        <taxon>Gunneridae</taxon>
        <taxon>Pentapetalae</taxon>
        <taxon>rosids</taxon>
        <taxon>fabids</taxon>
        <taxon>Rosales</taxon>
        <taxon>Moraceae</taxon>
        <taxon>Ficeae</taxon>
        <taxon>Ficus</taxon>
    </lineage>
</organism>
<sequence length="463" mass="52931">MATPYGIELAVHLITSHFGNLVAKVCENLLRRGPVTLQLLIRSTELTPLQVKNSLLILIQHNCCEELLEGLLQHGRLTLEQIYERAKSRDPAVQDAVQESFHKLLNSRFVERCPVPEPFVEPPAVKSSNKRGAKSAKLNEASETEEQRILAAAAPHEALRFSILTTSGTKIDKDKKDADGSSEMGVGEKRKYGALDSDEEFGSKEKEVILWRANFEEFIRCLRHKACIENVRARMDDGTAIVVRALLDATRSAEKKVRTENSEVIKSEAGRSLTLDRVRASLVQLGCSSSGIDDTYSIDLKRIIELAQDEEVESIVLKRYGRDAYRMFRLLSKDGQFLETEKIADIAFVDKKETPRILHKLWKDEYVQMEKLIMGTRQAFFMLWKVNKHILCQNVLDELYHAALNLSLRVIHEQEQKKELFIIPPEKRTGPLEKEFKRLRNIKIYLESSVMKLDDALMLFHDF</sequence>
<dbReference type="GO" id="GO:0006351">
    <property type="term" value="P:DNA-templated transcription"/>
    <property type="evidence" value="ECO:0007669"/>
    <property type="project" value="InterPro"/>
</dbReference>
<comment type="subunit">
    <text evidence="7">Component of the RNA polymerase III (Pol III) complex consisting of 17 subunits.</text>
</comment>
<feature type="domain" description="RNA polymerase III Rpc82 C -terminal" evidence="9">
    <location>
        <begin position="100"/>
        <end position="264"/>
    </location>
</feature>
<protein>
    <recommendedName>
        <fullName evidence="3 7">DNA-directed RNA polymerase III subunit RPC3</fullName>
        <shortName evidence="7">RNA polymerase III subunit C3</shortName>
    </recommendedName>
</protein>
<evidence type="ECO:0000259" key="11">
    <source>
        <dbReference type="Pfam" id="PF22536"/>
    </source>
</evidence>
<dbReference type="Gene3D" id="1.10.10.10">
    <property type="entry name" value="Winged helix-like DNA-binding domain superfamily/Winged helix DNA-binding domain"/>
    <property type="match status" value="3"/>
</dbReference>
<dbReference type="Proteomes" id="UP001187192">
    <property type="component" value="Unassembled WGS sequence"/>
</dbReference>
<dbReference type="EMBL" id="BTGU01000018">
    <property type="protein sequence ID" value="GMN44598.1"/>
    <property type="molecule type" value="Genomic_DNA"/>
</dbReference>
<gene>
    <name evidence="12" type="ORF">TIFTF001_013803</name>
</gene>
<comment type="caution">
    <text evidence="12">The sequence shown here is derived from an EMBL/GenBank/DDBJ whole genome shotgun (WGS) entry which is preliminary data.</text>
</comment>
<evidence type="ECO:0000256" key="4">
    <source>
        <dbReference type="ARBA" id="ARBA00022478"/>
    </source>
</evidence>
<keyword evidence="13" id="KW-1185">Reference proteome</keyword>
<dbReference type="AlphaFoldDB" id="A0AA87ZYE5"/>
<dbReference type="GO" id="GO:0005666">
    <property type="term" value="C:RNA polymerase III complex"/>
    <property type="evidence" value="ECO:0007669"/>
    <property type="project" value="UniProtKB-UniRule"/>
</dbReference>
<dbReference type="Pfam" id="PF08221">
    <property type="entry name" value="HTH_9"/>
    <property type="match status" value="1"/>
</dbReference>
<dbReference type="InterPro" id="IPR055207">
    <property type="entry name" value="POLR3C_WHD"/>
</dbReference>